<dbReference type="Gene3D" id="1.25.40.10">
    <property type="entry name" value="Tetratricopeptide repeat domain"/>
    <property type="match status" value="1"/>
</dbReference>
<dbReference type="Proteomes" id="UP001386955">
    <property type="component" value="Unassembled WGS sequence"/>
</dbReference>
<feature type="domain" description="Smr" evidence="4">
    <location>
        <begin position="344"/>
        <end position="425"/>
    </location>
</feature>
<dbReference type="AlphaFoldDB" id="A0AAN9SAX3"/>
<dbReference type="PANTHER" id="PTHR47447">
    <property type="entry name" value="OS03G0856100 PROTEIN"/>
    <property type="match status" value="1"/>
</dbReference>
<comment type="caution">
    <text evidence="5">The sequence shown here is derived from an EMBL/GenBank/DDBJ whole genome shotgun (WGS) entry which is preliminary data.</text>
</comment>
<evidence type="ECO:0000256" key="2">
    <source>
        <dbReference type="ARBA" id="ARBA00022737"/>
    </source>
</evidence>
<evidence type="ECO:0000259" key="4">
    <source>
        <dbReference type="PROSITE" id="PS50828"/>
    </source>
</evidence>
<comment type="similarity">
    <text evidence="1">Belongs to the PPR family. P subfamily.</text>
</comment>
<dbReference type="InterPro" id="IPR036063">
    <property type="entry name" value="Smr_dom_sf"/>
</dbReference>
<dbReference type="InterPro" id="IPR002625">
    <property type="entry name" value="Smr_dom"/>
</dbReference>
<dbReference type="NCBIfam" id="TIGR00756">
    <property type="entry name" value="PPR"/>
    <property type="match status" value="2"/>
</dbReference>
<proteinExistence type="inferred from homology"/>
<keyword evidence="2" id="KW-0677">Repeat</keyword>
<dbReference type="PROSITE" id="PS51375">
    <property type="entry name" value="PPR"/>
    <property type="match status" value="1"/>
</dbReference>
<dbReference type="SMART" id="SM00463">
    <property type="entry name" value="SMR"/>
    <property type="match status" value="1"/>
</dbReference>
<evidence type="ECO:0000256" key="1">
    <source>
        <dbReference type="ARBA" id="ARBA00007626"/>
    </source>
</evidence>
<dbReference type="PROSITE" id="PS50828">
    <property type="entry name" value="SMR"/>
    <property type="match status" value="1"/>
</dbReference>
<reference evidence="5 6" key="1">
    <citation type="submission" date="2024-01" db="EMBL/GenBank/DDBJ databases">
        <title>The genomes of 5 underutilized Papilionoideae crops provide insights into root nodulation and disease resistanc.</title>
        <authorList>
            <person name="Jiang F."/>
        </authorList>
    </citation>
    <scope>NUCLEOTIDE SEQUENCE [LARGE SCALE GENOMIC DNA]</scope>
    <source>
        <strain evidence="5">DUOXIRENSHENG_FW03</strain>
        <tissue evidence="5">Leaves</tissue>
    </source>
</reference>
<evidence type="ECO:0000313" key="6">
    <source>
        <dbReference type="Proteomes" id="UP001386955"/>
    </source>
</evidence>
<dbReference type="PANTHER" id="PTHR47447:SF15">
    <property type="entry name" value="OS02G0120000 PROTEIN"/>
    <property type="match status" value="1"/>
</dbReference>
<feature type="repeat" description="PPR" evidence="3">
    <location>
        <begin position="255"/>
        <end position="289"/>
    </location>
</feature>
<dbReference type="InterPro" id="IPR002885">
    <property type="entry name" value="PPR_rpt"/>
</dbReference>
<keyword evidence="6" id="KW-1185">Reference proteome</keyword>
<dbReference type="InterPro" id="IPR011990">
    <property type="entry name" value="TPR-like_helical_dom_sf"/>
</dbReference>
<evidence type="ECO:0000313" key="5">
    <source>
        <dbReference type="EMBL" id="KAK7390798.1"/>
    </source>
</evidence>
<evidence type="ECO:0000256" key="3">
    <source>
        <dbReference type="PROSITE-ProRule" id="PRU00708"/>
    </source>
</evidence>
<dbReference type="SUPFAM" id="SSF160443">
    <property type="entry name" value="SMR domain-like"/>
    <property type="match status" value="1"/>
</dbReference>
<dbReference type="Pfam" id="PF01535">
    <property type="entry name" value="PPR"/>
    <property type="match status" value="2"/>
</dbReference>
<protein>
    <recommendedName>
        <fullName evidence="4">Smr domain-containing protein</fullName>
    </recommendedName>
</protein>
<sequence length="444" mass="50085">MMRVGLGNGQACPQAQEVVSWKLKDELVRIRMESRALTKQGERFLTKISISSSSSSHNLIRRFVQGSPKSVVLTTLSHLLSPSTNPHLSPLALPLYTRITLAPWFCWNPTTAAHLAALLHQLGHHAQSQTLVSDATSRLQSSTRQLVLFYGKLMESHSKRGSLSGFQLAYAYLHKLLCTCSSVYVKRRAYEYMVSGLCAMDRPGEAEDLALGLGLGLEPSGFELKFIVYGYGRLGLFEDMRRVVDEMEKGGFVVDTVCYNMVLSSYGIHGEHEDMVGWLRRMRNSGVPFSVRTYNCVTNCCPSVMRMGELHELEGGERMLVRELLGCRRILEEVMLWDSLEVKLDLHGFHLPAAYLIVLLWLDEMRTRFQHQVPRQVTLVSGSGNHSTVRGESPVRLLVQKMMLKMDSPLKLDRNNNGCFVAKGKPFKNWLCQLRNIPIQSILI</sequence>
<gene>
    <name evidence="5" type="ORF">VNO78_18881</name>
</gene>
<name>A0AAN9SAX3_PSOTE</name>
<dbReference type="EMBL" id="JAYMYS010000005">
    <property type="protein sequence ID" value="KAK7390798.1"/>
    <property type="molecule type" value="Genomic_DNA"/>
</dbReference>
<dbReference type="Gene3D" id="3.30.1370.110">
    <property type="match status" value="1"/>
</dbReference>
<accession>A0AAN9SAX3</accession>
<organism evidence="5 6">
    <name type="scientific">Psophocarpus tetragonolobus</name>
    <name type="common">Winged bean</name>
    <name type="synonym">Dolichos tetragonolobus</name>
    <dbReference type="NCBI Taxonomy" id="3891"/>
    <lineage>
        <taxon>Eukaryota</taxon>
        <taxon>Viridiplantae</taxon>
        <taxon>Streptophyta</taxon>
        <taxon>Embryophyta</taxon>
        <taxon>Tracheophyta</taxon>
        <taxon>Spermatophyta</taxon>
        <taxon>Magnoliopsida</taxon>
        <taxon>eudicotyledons</taxon>
        <taxon>Gunneridae</taxon>
        <taxon>Pentapetalae</taxon>
        <taxon>rosids</taxon>
        <taxon>fabids</taxon>
        <taxon>Fabales</taxon>
        <taxon>Fabaceae</taxon>
        <taxon>Papilionoideae</taxon>
        <taxon>50 kb inversion clade</taxon>
        <taxon>NPAAA clade</taxon>
        <taxon>indigoferoid/millettioid clade</taxon>
        <taxon>Phaseoleae</taxon>
        <taxon>Psophocarpus</taxon>
    </lineage>
</organism>